<evidence type="ECO:0000256" key="3">
    <source>
        <dbReference type="ARBA" id="ARBA00023125"/>
    </source>
</evidence>
<proteinExistence type="inferred from homology"/>
<evidence type="ECO:0000259" key="5">
    <source>
        <dbReference type="PROSITE" id="PS50931"/>
    </source>
</evidence>
<accession>A0A521ESZ2</accession>
<protein>
    <submittedName>
        <fullName evidence="6">DNA-binding transcriptional regulator, LysR family</fullName>
    </submittedName>
</protein>
<organism evidence="6 7">
    <name type="scientific">Paracoccus laeviglucosivorans</name>
    <dbReference type="NCBI Taxonomy" id="1197861"/>
    <lineage>
        <taxon>Bacteria</taxon>
        <taxon>Pseudomonadati</taxon>
        <taxon>Pseudomonadota</taxon>
        <taxon>Alphaproteobacteria</taxon>
        <taxon>Rhodobacterales</taxon>
        <taxon>Paracoccaceae</taxon>
        <taxon>Paracoccus</taxon>
    </lineage>
</organism>
<dbReference type="RefSeq" id="WP_142664022.1">
    <property type="nucleotide sequence ID" value="NZ_FXTK01000015.1"/>
</dbReference>
<evidence type="ECO:0000313" key="7">
    <source>
        <dbReference type="Proteomes" id="UP000319014"/>
    </source>
</evidence>
<dbReference type="GO" id="GO:0032993">
    <property type="term" value="C:protein-DNA complex"/>
    <property type="evidence" value="ECO:0007669"/>
    <property type="project" value="TreeGrafter"/>
</dbReference>
<reference evidence="6 7" key="1">
    <citation type="submission" date="2017-05" db="EMBL/GenBank/DDBJ databases">
        <authorList>
            <person name="Varghese N."/>
            <person name="Submissions S."/>
        </authorList>
    </citation>
    <scope>NUCLEOTIDE SEQUENCE [LARGE SCALE GENOMIC DNA]</scope>
    <source>
        <strain evidence="6 7">DSM 100094</strain>
    </source>
</reference>
<dbReference type="FunFam" id="1.10.10.10:FF:000001">
    <property type="entry name" value="LysR family transcriptional regulator"/>
    <property type="match status" value="1"/>
</dbReference>
<dbReference type="PANTHER" id="PTHR30346:SF30">
    <property type="entry name" value="SMALL NEUTRAL PROTEASE REGULATORY PROTEIN"/>
    <property type="match status" value="1"/>
</dbReference>
<comment type="similarity">
    <text evidence="1">Belongs to the LysR transcriptional regulatory family.</text>
</comment>
<dbReference type="Pfam" id="PF03466">
    <property type="entry name" value="LysR_substrate"/>
    <property type="match status" value="1"/>
</dbReference>
<evidence type="ECO:0000256" key="4">
    <source>
        <dbReference type="ARBA" id="ARBA00023163"/>
    </source>
</evidence>
<keyword evidence="2" id="KW-0805">Transcription regulation</keyword>
<dbReference type="InterPro" id="IPR005119">
    <property type="entry name" value="LysR_subst-bd"/>
</dbReference>
<dbReference type="OrthoDB" id="7216893at2"/>
<sequence>MELRHIRYFLAVAEERNFTRAAHLLGIGQPPLSQQIRDLEREIGAQLFHRVPHGAELTGAGLVFRDKVSALPGLVAAAADAARRAARGELGELRLGITGTAALHPIVPRLIREFRRERPGVALHLSEANSVNLREALSAGRLDVAILRPNATDPSEIVTHHLASEPLVAAISATSDPAPSDAAISLADIAALPLILTPRAIGMSLHDAALDACRRAGFEPKLGQLAPQIASILSLISADLGFSLVPASMQKLLLEGVVYKALTGQQDRVSIAVAVRRGALEAPLAAFVAKARTLREDADV</sequence>
<dbReference type="PRINTS" id="PR00039">
    <property type="entry name" value="HTHLYSR"/>
</dbReference>
<keyword evidence="7" id="KW-1185">Reference proteome</keyword>
<dbReference type="PROSITE" id="PS50931">
    <property type="entry name" value="HTH_LYSR"/>
    <property type="match status" value="1"/>
</dbReference>
<dbReference type="PANTHER" id="PTHR30346">
    <property type="entry name" value="TRANSCRIPTIONAL DUAL REGULATOR HCAR-RELATED"/>
    <property type="match status" value="1"/>
</dbReference>
<keyword evidence="4" id="KW-0804">Transcription</keyword>
<dbReference type="Gene3D" id="1.10.10.10">
    <property type="entry name" value="Winged helix-like DNA-binding domain superfamily/Winged helix DNA-binding domain"/>
    <property type="match status" value="1"/>
</dbReference>
<dbReference type="EMBL" id="FXTK01000015">
    <property type="protein sequence ID" value="SMO87035.1"/>
    <property type="molecule type" value="Genomic_DNA"/>
</dbReference>
<feature type="domain" description="HTH lysR-type" evidence="5">
    <location>
        <begin position="1"/>
        <end position="58"/>
    </location>
</feature>
<dbReference type="SUPFAM" id="SSF53850">
    <property type="entry name" value="Periplasmic binding protein-like II"/>
    <property type="match status" value="1"/>
</dbReference>
<dbReference type="InterPro" id="IPR036388">
    <property type="entry name" value="WH-like_DNA-bd_sf"/>
</dbReference>
<evidence type="ECO:0000256" key="2">
    <source>
        <dbReference type="ARBA" id="ARBA00023015"/>
    </source>
</evidence>
<gene>
    <name evidence="6" type="ORF">SAMN06265221_11556</name>
</gene>
<evidence type="ECO:0000313" key="6">
    <source>
        <dbReference type="EMBL" id="SMO87035.1"/>
    </source>
</evidence>
<dbReference type="Gene3D" id="3.40.190.10">
    <property type="entry name" value="Periplasmic binding protein-like II"/>
    <property type="match status" value="2"/>
</dbReference>
<keyword evidence="3 6" id="KW-0238">DNA-binding</keyword>
<name>A0A521ESZ2_9RHOB</name>
<dbReference type="AlphaFoldDB" id="A0A521ESZ2"/>
<dbReference type="GO" id="GO:0003700">
    <property type="term" value="F:DNA-binding transcription factor activity"/>
    <property type="evidence" value="ECO:0007669"/>
    <property type="project" value="InterPro"/>
</dbReference>
<evidence type="ECO:0000256" key="1">
    <source>
        <dbReference type="ARBA" id="ARBA00009437"/>
    </source>
</evidence>
<dbReference type="Pfam" id="PF00126">
    <property type="entry name" value="HTH_1"/>
    <property type="match status" value="1"/>
</dbReference>
<dbReference type="Proteomes" id="UP000319014">
    <property type="component" value="Unassembled WGS sequence"/>
</dbReference>
<dbReference type="SUPFAM" id="SSF46785">
    <property type="entry name" value="Winged helix' DNA-binding domain"/>
    <property type="match status" value="1"/>
</dbReference>
<dbReference type="GO" id="GO:0003677">
    <property type="term" value="F:DNA binding"/>
    <property type="evidence" value="ECO:0007669"/>
    <property type="project" value="UniProtKB-KW"/>
</dbReference>
<dbReference type="InterPro" id="IPR000847">
    <property type="entry name" value="LysR_HTH_N"/>
</dbReference>
<dbReference type="InterPro" id="IPR036390">
    <property type="entry name" value="WH_DNA-bd_sf"/>
</dbReference>